<dbReference type="Gene3D" id="3.30.70.270">
    <property type="match status" value="1"/>
</dbReference>
<sequence length="336" mass="39993">MKQFIHTHDNIITIEKLLKAWQEFLRDKKGRKDVILFQAKLMDNIFDLYNDLKNKTYKHGSYTAFNISDPKPRQIHKATVRDRILHHLIYQELYEYFDSKFIYDSYSCRINKGTHKAINRFRSFFRKVSKNNTQTCWVLKCDIKKFFANIDHRILKKILEKHIRDKNLLWLLSQVLDSFSSKIHIYALADICKKGLPLGNLTSQLLVNIYMNEFDQFMKRELKVKYYIRYADDFVILGPNRMCLENILPKISKFLEEKLKLQLHPDKVFIKTIASGIDFLGWVHFAHHRVLRTSTKRRMLKNVGDDPKPETIQSYLGLIGHGNSYELAEKIQKLYN</sequence>
<dbReference type="EMBL" id="MFTP01000018">
    <property type="protein sequence ID" value="OGI65471.1"/>
    <property type="molecule type" value="Genomic_DNA"/>
</dbReference>
<proteinExistence type="predicted"/>
<dbReference type="CDD" id="cd01651">
    <property type="entry name" value="RT_G2_intron"/>
    <property type="match status" value="1"/>
</dbReference>
<dbReference type="SUPFAM" id="SSF56672">
    <property type="entry name" value="DNA/RNA polymerases"/>
    <property type="match status" value="1"/>
</dbReference>
<comment type="caution">
    <text evidence="2">The sequence shown here is derived from an EMBL/GenBank/DDBJ whole genome shotgun (WGS) entry which is preliminary data.</text>
</comment>
<organism evidence="2 3">
    <name type="scientific">Candidatus Nomurabacteria bacterium RIFCSPHIGHO2_01_FULL_40_24b</name>
    <dbReference type="NCBI Taxonomy" id="1801739"/>
    <lineage>
        <taxon>Bacteria</taxon>
        <taxon>Candidatus Nomuraibacteriota</taxon>
    </lineage>
</organism>
<evidence type="ECO:0000259" key="1">
    <source>
        <dbReference type="PROSITE" id="PS50878"/>
    </source>
</evidence>
<feature type="domain" description="Reverse transcriptase" evidence="1">
    <location>
        <begin position="1"/>
        <end position="284"/>
    </location>
</feature>
<dbReference type="Proteomes" id="UP000177370">
    <property type="component" value="Unassembled WGS sequence"/>
</dbReference>
<dbReference type="InterPro" id="IPR051083">
    <property type="entry name" value="GrpII_Intron_Splice-Mob/Def"/>
</dbReference>
<dbReference type="AlphaFoldDB" id="A0A1F6V6V6"/>
<evidence type="ECO:0000313" key="3">
    <source>
        <dbReference type="Proteomes" id="UP000177370"/>
    </source>
</evidence>
<dbReference type="InterPro" id="IPR000477">
    <property type="entry name" value="RT_dom"/>
</dbReference>
<dbReference type="Pfam" id="PF00078">
    <property type="entry name" value="RVT_1"/>
    <property type="match status" value="1"/>
</dbReference>
<dbReference type="PANTHER" id="PTHR34047">
    <property type="entry name" value="NUCLEAR INTRON MATURASE 1, MITOCHONDRIAL-RELATED"/>
    <property type="match status" value="1"/>
</dbReference>
<gene>
    <name evidence="2" type="ORF">A2647_01130</name>
</gene>
<dbReference type="InterPro" id="IPR043128">
    <property type="entry name" value="Rev_trsase/Diguanyl_cyclase"/>
</dbReference>
<dbReference type="InterPro" id="IPR043502">
    <property type="entry name" value="DNA/RNA_pol_sf"/>
</dbReference>
<dbReference type="PROSITE" id="PS50878">
    <property type="entry name" value="RT_POL"/>
    <property type="match status" value="1"/>
</dbReference>
<reference evidence="2 3" key="1">
    <citation type="journal article" date="2016" name="Nat. Commun.">
        <title>Thousands of microbial genomes shed light on interconnected biogeochemical processes in an aquifer system.</title>
        <authorList>
            <person name="Anantharaman K."/>
            <person name="Brown C.T."/>
            <person name="Hug L.A."/>
            <person name="Sharon I."/>
            <person name="Castelle C.J."/>
            <person name="Probst A.J."/>
            <person name="Thomas B.C."/>
            <person name="Singh A."/>
            <person name="Wilkins M.J."/>
            <person name="Karaoz U."/>
            <person name="Brodie E.L."/>
            <person name="Williams K.H."/>
            <person name="Hubbard S.S."/>
            <person name="Banfield J.F."/>
        </authorList>
    </citation>
    <scope>NUCLEOTIDE SEQUENCE [LARGE SCALE GENOMIC DNA]</scope>
</reference>
<dbReference type="PANTHER" id="PTHR34047:SF8">
    <property type="entry name" value="PROTEIN YKFC"/>
    <property type="match status" value="1"/>
</dbReference>
<name>A0A1F6V6V6_9BACT</name>
<accession>A0A1F6V6V6</accession>
<protein>
    <recommendedName>
        <fullName evidence="1">Reverse transcriptase domain-containing protein</fullName>
    </recommendedName>
</protein>
<evidence type="ECO:0000313" key="2">
    <source>
        <dbReference type="EMBL" id="OGI65471.1"/>
    </source>
</evidence>